<evidence type="ECO:0000256" key="2">
    <source>
        <dbReference type="ARBA" id="ARBA00012552"/>
    </source>
</evidence>
<dbReference type="EMBL" id="ACOU01000007">
    <property type="protein sequence ID" value="EKX72549.1"/>
    <property type="molecule type" value="Genomic_DNA"/>
</dbReference>
<dbReference type="InterPro" id="IPR027417">
    <property type="entry name" value="P-loop_NTPase"/>
</dbReference>
<evidence type="ECO:0000256" key="1">
    <source>
        <dbReference type="ARBA" id="ARBA00010379"/>
    </source>
</evidence>
<evidence type="ECO:0000259" key="12">
    <source>
        <dbReference type="PROSITE" id="PS51194"/>
    </source>
</evidence>
<dbReference type="PROSITE" id="PS51194">
    <property type="entry name" value="HELICASE_CTER"/>
    <property type="match status" value="1"/>
</dbReference>
<dbReference type="InterPro" id="IPR000629">
    <property type="entry name" value="RNA-helicase_DEAD-box_CS"/>
</dbReference>
<evidence type="ECO:0000313" key="14">
    <source>
        <dbReference type="Proteomes" id="UP000031512"/>
    </source>
</evidence>
<dbReference type="EC" id="3.6.4.13" evidence="2"/>
<name>L1LBA2_THEEQ</name>
<dbReference type="GO" id="GO:0005524">
    <property type="term" value="F:ATP binding"/>
    <property type="evidence" value="ECO:0007669"/>
    <property type="project" value="UniProtKB-KW"/>
</dbReference>
<accession>L1LBA2</accession>
<comment type="caution">
    <text evidence="13">The sequence shown here is derived from an EMBL/GenBank/DDBJ whole genome shotgun (WGS) entry which is preliminary data.</text>
</comment>
<keyword evidence="5 9" id="KW-0347">Helicase</keyword>
<dbReference type="GO" id="GO:0003723">
    <property type="term" value="F:RNA binding"/>
    <property type="evidence" value="ECO:0007669"/>
    <property type="project" value="UniProtKB-KW"/>
</dbReference>
<dbReference type="GO" id="GO:0005730">
    <property type="term" value="C:nucleolus"/>
    <property type="evidence" value="ECO:0007669"/>
    <property type="project" value="UniProtKB-SubCell"/>
</dbReference>
<feature type="region of interest" description="Disordered" evidence="10">
    <location>
        <begin position="1"/>
        <end position="21"/>
    </location>
</feature>
<dbReference type="SUPFAM" id="SSF52540">
    <property type="entry name" value="P-loop containing nucleoside triphosphate hydrolases"/>
    <property type="match status" value="2"/>
</dbReference>
<dbReference type="OrthoDB" id="10261375at2759"/>
<sequence length="773" mass="86421">MENGLMEGDAEKRRKKKNPGGGTGAFGVLGLNKSLCLTLERKFRYKQPSAIQRKTIPLVLKRTDVVCIARTGSGKTIAYLAPIIQLLDVHSTTVGSRCLVLLPSRELALQVASVVKKFVGKTDGLRHATLIGGQALETQFGSLAFNPDIVIATPGRLSQHLVEKSFDMSLLEHFVIDEADKLFEMGFLPDVYRVFSMLPENRQVVLVSATLPSEVSEFVSFGLSNPAVTKIDQDMQINEQLELAFVYSRIILFVATKHHVEFFRCLLTKNGHKVSAVYGSMDMSMRTSQMSQFQSFKTTILIVTDLAARGLDLPLVDIVVNFDFPHSSKLFIHRVGRTARAGKQGLAVSLLTLYDFAFCFEILETIGRKMAISGATPEGSEGGLKNDTCMVGTVGNVVSWVEKINEQISNDSELESLNTSMENSYNLYYKTRPNPSNIAIDKSQSLLESLGGIAVIAASVHPLYTGDVQTPQGSGDENQQDARNAILDYLHGFRPTALKTTMLTTVSQESIDVMTKRKEFAQKFMVSRKNRDLGKLLNNDVNVPAEVADVNVELAPSKDSFLVPSASSNEELHLPNITLNITPDTEELMQKTRFQRKQQWNPKRKRFMDVTVDTMTNRVIKNESGLKVKKGIENKGQLKQWMKKSSQRIQKVGEQENVKKGKRMASTRDDHADDENVTDFEELKTMFPKHAATFEAAQLKHKLTHKQKRTIKRLTTKPSADKPEKRELQKKVSKKKKRTSKAEFQKKQMRKIAAKGAPGRSKVIVRKNKGKKR</sequence>
<keyword evidence="6 9" id="KW-0067">ATP-binding</keyword>
<feature type="compositionally biased region" description="Basic residues" evidence="10">
    <location>
        <begin position="701"/>
        <end position="715"/>
    </location>
</feature>
<dbReference type="GeneID" id="15805023"/>
<dbReference type="eggNOG" id="KOG0337">
    <property type="taxonomic scope" value="Eukaryota"/>
</dbReference>
<dbReference type="GO" id="GO:0005829">
    <property type="term" value="C:cytosol"/>
    <property type="evidence" value="ECO:0007669"/>
    <property type="project" value="TreeGrafter"/>
</dbReference>
<dbReference type="SMART" id="SM01123">
    <property type="entry name" value="DBP10CT"/>
    <property type="match status" value="1"/>
</dbReference>
<dbReference type="SMART" id="SM00487">
    <property type="entry name" value="DEXDc"/>
    <property type="match status" value="1"/>
</dbReference>
<evidence type="ECO:0000256" key="10">
    <source>
        <dbReference type="SAM" id="MobiDB-lite"/>
    </source>
</evidence>
<dbReference type="PANTHER" id="PTHR47959">
    <property type="entry name" value="ATP-DEPENDENT RNA HELICASE RHLE-RELATED"/>
    <property type="match status" value="1"/>
</dbReference>
<dbReference type="GO" id="GO:0016887">
    <property type="term" value="F:ATP hydrolysis activity"/>
    <property type="evidence" value="ECO:0007669"/>
    <property type="project" value="RHEA"/>
</dbReference>
<dbReference type="Pfam" id="PF08147">
    <property type="entry name" value="DBP10CT"/>
    <property type="match status" value="1"/>
</dbReference>
<gene>
    <name evidence="13" type="ORF">BEWA_050170</name>
</gene>
<dbReference type="KEGG" id="beq:BEWA_050170"/>
<dbReference type="VEuPathDB" id="PiroplasmaDB:BEWA_050170"/>
<evidence type="ECO:0000256" key="7">
    <source>
        <dbReference type="ARBA" id="ARBA00022884"/>
    </source>
</evidence>
<evidence type="ECO:0000256" key="3">
    <source>
        <dbReference type="ARBA" id="ARBA00022741"/>
    </source>
</evidence>
<dbReference type="Gene3D" id="3.40.50.300">
    <property type="entry name" value="P-loop containing nucleotide triphosphate hydrolases"/>
    <property type="match status" value="2"/>
</dbReference>
<proteinExistence type="inferred from homology"/>
<comment type="similarity">
    <text evidence="1">Belongs to the DEAD box helicase family. DDX54/DBP10 subfamily.</text>
</comment>
<dbReference type="InterPro" id="IPR001650">
    <property type="entry name" value="Helicase_C-like"/>
</dbReference>
<dbReference type="CDD" id="cd18787">
    <property type="entry name" value="SF2_C_DEAD"/>
    <property type="match status" value="1"/>
</dbReference>
<dbReference type="SMART" id="SM00490">
    <property type="entry name" value="HELICc"/>
    <property type="match status" value="1"/>
</dbReference>
<protein>
    <recommendedName>
        <fullName evidence="2">RNA helicase</fullName>
        <ecNumber evidence="2">3.6.4.13</ecNumber>
    </recommendedName>
</protein>
<evidence type="ECO:0000256" key="9">
    <source>
        <dbReference type="RuleBase" id="RU000492"/>
    </source>
</evidence>
<dbReference type="PROSITE" id="PS51192">
    <property type="entry name" value="HELICASE_ATP_BIND_1"/>
    <property type="match status" value="1"/>
</dbReference>
<evidence type="ECO:0000256" key="5">
    <source>
        <dbReference type="ARBA" id="ARBA00022806"/>
    </source>
</evidence>
<dbReference type="STRING" id="1537102.L1LBA2"/>
<reference evidence="13 14" key="1">
    <citation type="journal article" date="2012" name="BMC Genomics">
        <title>Comparative genomic analysis and phylogenetic position of Theileria equi.</title>
        <authorList>
            <person name="Kappmeyer L.S."/>
            <person name="Thiagarajan M."/>
            <person name="Herndon D.R."/>
            <person name="Ramsay J.D."/>
            <person name="Caler E."/>
            <person name="Djikeng A."/>
            <person name="Gillespie J.J."/>
            <person name="Lau A.O."/>
            <person name="Roalson E.H."/>
            <person name="Silva J.C."/>
            <person name="Silva M.G."/>
            <person name="Suarez C.E."/>
            <person name="Ueti M.W."/>
            <person name="Nene V.M."/>
            <person name="Mealey R.H."/>
            <person name="Knowles D.P."/>
            <person name="Brayton K.A."/>
        </authorList>
    </citation>
    <scope>NUCLEOTIDE SEQUENCE [LARGE SCALE GENOMIC DNA]</scope>
    <source>
        <strain evidence="13 14">WA</strain>
    </source>
</reference>
<dbReference type="GO" id="GO:0003724">
    <property type="term" value="F:RNA helicase activity"/>
    <property type="evidence" value="ECO:0007669"/>
    <property type="project" value="UniProtKB-EC"/>
</dbReference>
<feature type="region of interest" description="Disordered" evidence="10">
    <location>
        <begin position="701"/>
        <end position="773"/>
    </location>
</feature>
<feature type="compositionally biased region" description="Basic residues" evidence="10">
    <location>
        <begin position="763"/>
        <end position="773"/>
    </location>
</feature>
<dbReference type="Proteomes" id="UP000031512">
    <property type="component" value="Unassembled WGS sequence"/>
</dbReference>
<feature type="compositionally biased region" description="Basic and acidic residues" evidence="10">
    <location>
        <begin position="719"/>
        <end position="730"/>
    </location>
</feature>
<evidence type="ECO:0000256" key="6">
    <source>
        <dbReference type="ARBA" id="ARBA00022840"/>
    </source>
</evidence>
<dbReference type="Pfam" id="PF00271">
    <property type="entry name" value="Helicase_C"/>
    <property type="match status" value="1"/>
</dbReference>
<evidence type="ECO:0000259" key="11">
    <source>
        <dbReference type="PROSITE" id="PS51192"/>
    </source>
</evidence>
<dbReference type="InterPro" id="IPR012541">
    <property type="entry name" value="DBP10_C"/>
</dbReference>
<keyword evidence="14" id="KW-1185">Reference proteome</keyword>
<dbReference type="InterPro" id="IPR011545">
    <property type="entry name" value="DEAD/DEAH_box_helicase_dom"/>
</dbReference>
<feature type="region of interest" description="Disordered" evidence="10">
    <location>
        <begin position="647"/>
        <end position="676"/>
    </location>
</feature>
<dbReference type="PANTHER" id="PTHR47959:SF8">
    <property type="entry name" value="RNA HELICASE"/>
    <property type="match status" value="1"/>
</dbReference>
<dbReference type="InterPro" id="IPR014001">
    <property type="entry name" value="Helicase_ATP-bd"/>
</dbReference>
<dbReference type="InterPro" id="IPR050079">
    <property type="entry name" value="DEAD_box_RNA_helicase"/>
</dbReference>
<organism evidence="13 14">
    <name type="scientific">Theileria equi strain WA</name>
    <dbReference type="NCBI Taxonomy" id="1537102"/>
    <lineage>
        <taxon>Eukaryota</taxon>
        <taxon>Sar</taxon>
        <taxon>Alveolata</taxon>
        <taxon>Apicomplexa</taxon>
        <taxon>Aconoidasida</taxon>
        <taxon>Piroplasmida</taxon>
        <taxon>Theileriidae</taxon>
        <taxon>Theileria</taxon>
    </lineage>
</organism>
<keyword evidence="7" id="KW-0694">RNA-binding</keyword>
<dbReference type="RefSeq" id="XP_004832001.1">
    <property type="nucleotide sequence ID" value="XM_004831944.1"/>
</dbReference>
<evidence type="ECO:0000313" key="13">
    <source>
        <dbReference type="EMBL" id="EKX72549.1"/>
    </source>
</evidence>
<dbReference type="PROSITE" id="PS00039">
    <property type="entry name" value="DEAD_ATP_HELICASE"/>
    <property type="match status" value="1"/>
</dbReference>
<comment type="catalytic activity">
    <reaction evidence="8">
        <text>ATP + H2O = ADP + phosphate + H(+)</text>
        <dbReference type="Rhea" id="RHEA:13065"/>
        <dbReference type="ChEBI" id="CHEBI:15377"/>
        <dbReference type="ChEBI" id="CHEBI:15378"/>
        <dbReference type="ChEBI" id="CHEBI:30616"/>
        <dbReference type="ChEBI" id="CHEBI:43474"/>
        <dbReference type="ChEBI" id="CHEBI:456216"/>
        <dbReference type="EC" id="3.6.4.13"/>
    </reaction>
</comment>
<evidence type="ECO:0000256" key="8">
    <source>
        <dbReference type="ARBA" id="ARBA00047984"/>
    </source>
</evidence>
<feature type="domain" description="Helicase C-terminal" evidence="12">
    <location>
        <begin position="240"/>
        <end position="384"/>
    </location>
</feature>
<keyword evidence="3 9" id="KW-0547">Nucleotide-binding</keyword>
<dbReference type="AlphaFoldDB" id="L1LBA2"/>
<dbReference type="Pfam" id="PF00270">
    <property type="entry name" value="DEAD"/>
    <property type="match status" value="1"/>
</dbReference>
<evidence type="ECO:0000256" key="4">
    <source>
        <dbReference type="ARBA" id="ARBA00022801"/>
    </source>
</evidence>
<keyword evidence="4 9" id="KW-0378">Hydrolase</keyword>
<feature type="domain" description="Helicase ATP-binding" evidence="11">
    <location>
        <begin position="56"/>
        <end position="229"/>
    </location>
</feature>